<dbReference type="Gene3D" id="3.40.50.300">
    <property type="entry name" value="P-loop containing nucleotide triphosphate hydrolases"/>
    <property type="match status" value="1"/>
</dbReference>
<dbReference type="PANTHER" id="PTHR12137:SF54">
    <property type="entry name" value="CARBOHYDRATE SULFOTRANSFERASE"/>
    <property type="match status" value="1"/>
</dbReference>
<keyword evidence="2" id="KW-0808">Transferase</keyword>
<dbReference type="InterPro" id="IPR027417">
    <property type="entry name" value="P-loop_NTPase"/>
</dbReference>
<dbReference type="Pfam" id="PF03567">
    <property type="entry name" value="Sulfotransfer_2"/>
    <property type="match status" value="1"/>
</dbReference>
<organism evidence="8">
    <name type="scientific">marine metagenome</name>
    <dbReference type="NCBI Taxonomy" id="408172"/>
    <lineage>
        <taxon>unclassified sequences</taxon>
        <taxon>metagenomes</taxon>
        <taxon>ecological metagenomes</taxon>
    </lineage>
</organism>
<keyword evidence="5" id="KW-0333">Golgi apparatus</keyword>
<evidence type="ECO:0000256" key="2">
    <source>
        <dbReference type="ARBA" id="ARBA00022679"/>
    </source>
</evidence>
<gene>
    <name evidence="8" type="ORF">METZ01_LOCUS142187</name>
</gene>
<dbReference type="EMBL" id="UINC01021549">
    <property type="protein sequence ID" value="SVA89333.1"/>
    <property type="molecule type" value="Genomic_DNA"/>
</dbReference>
<sequence>MINLEKKCIFCHVEKTGGTSMSVELRTQPGWHYIESDFYKLKEQYTQTGQMPKIELTRFTYYTGIHYPNMHTKMKRYARIFPSNEFFYFGFVRDPLTRYVSLYIQQLKHLLNVFDLPAEKVLGLDRDQLKINVAPEMKWPNIESGEHEFTFDFFLSRYNLHLGGTQVSDLCDDNKQNMLNFTGRFENLNEDWKRVCEKATLEHHRLPKLNSVGDLTREVCEKFYTPDLKEFLFEAYHDEFEVFNYEKR</sequence>
<evidence type="ECO:0000313" key="8">
    <source>
        <dbReference type="EMBL" id="SVA89333.1"/>
    </source>
</evidence>
<evidence type="ECO:0000256" key="4">
    <source>
        <dbReference type="ARBA" id="ARBA00022989"/>
    </source>
</evidence>
<dbReference type="GO" id="GO:0016051">
    <property type="term" value="P:carbohydrate biosynthetic process"/>
    <property type="evidence" value="ECO:0007669"/>
    <property type="project" value="InterPro"/>
</dbReference>
<evidence type="ECO:0000256" key="5">
    <source>
        <dbReference type="ARBA" id="ARBA00023034"/>
    </source>
</evidence>
<dbReference type="InterPro" id="IPR018011">
    <property type="entry name" value="Carb_sulfotrans_8-10"/>
</dbReference>
<accession>A0A381ZKR1</accession>
<dbReference type="SUPFAM" id="SSF52540">
    <property type="entry name" value="P-loop containing nucleoside triphosphate hydrolases"/>
    <property type="match status" value="1"/>
</dbReference>
<evidence type="ECO:0000256" key="1">
    <source>
        <dbReference type="ARBA" id="ARBA00004323"/>
    </source>
</evidence>
<evidence type="ECO:0000256" key="3">
    <source>
        <dbReference type="ARBA" id="ARBA00022692"/>
    </source>
</evidence>
<keyword evidence="4" id="KW-1133">Transmembrane helix</keyword>
<dbReference type="GO" id="GO:0008146">
    <property type="term" value="F:sulfotransferase activity"/>
    <property type="evidence" value="ECO:0007669"/>
    <property type="project" value="InterPro"/>
</dbReference>
<keyword evidence="7" id="KW-0325">Glycoprotein</keyword>
<keyword evidence="3" id="KW-0812">Transmembrane</keyword>
<dbReference type="GO" id="GO:0000139">
    <property type="term" value="C:Golgi membrane"/>
    <property type="evidence" value="ECO:0007669"/>
    <property type="project" value="UniProtKB-SubCell"/>
</dbReference>
<evidence type="ECO:0000256" key="6">
    <source>
        <dbReference type="ARBA" id="ARBA00023136"/>
    </source>
</evidence>
<dbReference type="InterPro" id="IPR005331">
    <property type="entry name" value="Sulfotransferase"/>
</dbReference>
<evidence type="ECO:0000256" key="7">
    <source>
        <dbReference type="ARBA" id="ARBA00023180"/>
    </source>
</evidence>
<keyword evidence="6" id="KW-0472">Membrane</keyword>
<name>A0A381ZKR1_9ZZZZ</name>
<dbReference type="AlphaFoldDB" id="A0A381ZKR1"/>
<comment type="subcellular location">
    <subcellularLocation>
        <location evidence="1">Golgi apparatus membrane</location>
        <topology evidence="1">Single-pass type II membrane protein</topology>
    </subcellularLocation>
</comment>
<protein>
    <recommendedName>
        <fullName evidence="9">Sulfotransferase domain-containing protein</fullName>
    </recommendedName>
</protein>
<reference evidence="8" key="1">
    <citation type="submission" date="2018-05" db="EMBL/GenBank/DDBJ databases">
        <authorList>
            <person name="Lanie J.A."/>
            <person name="Ng W.-L."/>
            <person name="Kazmierczak K.M."/>
            <person name="Andrzejewski T.M."/>
            <person name="Davidsen T.M."/>
            <person name="Wayne K.J."/>
            <person name="Tettelin H."/>
            <person name="Glass J.I."/>
            <person name="Rusch D."/>
            <person name="Podicherti R."/>
            <person name="Tsui H.-C.T."/>
            <person name="Winkler M.E."/>
        </authorList>
    </citation>
    <scope>NUCLEOTIDE SEQUENCE</scope>
</reference>
<evidence type="ECO:0008006" key="9">
    <source>
        <dbReference type="Google" id="ProtNLM"/>
    </source>
</evidence>
<dbReference type="PANTHER" id="PTHR12137">
    <property type="entry name" value="CARBOHYDRATE SULFOTRANSFERASE"/>
    <property type="match status" value="1"/>
</dbReference>
<proteinExistence type="predicted"/>